<sequence length="186" mass="21073">MDKLFIKQALHFANTIWFFVIVNTMMAPNHSHGVGGGMAIMLFGLLAYIGAIILVLCPNKRISLEIIALGFVLCYCVFVPPARYMGYVIGSVAALVFWACFGDKKWWLLPIPLLIGIVFSLSGRKLSVSGTLVYYVLLLFPMLCTYPIRNAHWYLRFLGVLVVTFVFWCILFVFEPLKYLKPYIGT</sequence>
<feature type="transmembrane region" description="Helical" evidence="1">
    <location>
        <begin position="9"/>
        <end position="27"/>
    </location>
</feature>
<evidence type="ECO:0000256" key="1">
    <source>
        <dbReference type="SAM" id="Phobius"/>
    </source>
</evidence>
<protein>
    <recommendedName>
        <fullName evidence="4">Integral membrane protein</fullName>
    </recommendedName>
</protein>
<evidence type="ECO:0000313" key="3">
    <source>
        <dbReference type="Proteomes" id="UP001595783"/>
    </source>
</evidence>
<keyword evidence="1" id="KW-0812">Transmembrane</keyword>
<gene>
    <name evidence="2" type="ORF">ACFOPX_05305</name>
</gene>
<dbReference type="Proteomes" id="UP001595783">
    <property type="component" value="Unassembled WGS sequence"/>
</dbReference>
<feature type="transmembrane region" description="Helical" evidence="1">
    <location>
        <begin position="33"/>
        <end position="55"/>
    </location>
</feature>
<accession>A0ABV7ZIG4</accession>
<dbReference type="EMBL" id="JBHRZO010000036">
    <property type="protein sequence ID" value="MFC3847945.1"/>
    <property type="molecule type" value="Genomic_DNA"/>
</dbReference>
<proteinExistence type="predicted"/>
<keyword evidence="1" id="KW-1133">Transmembrane helix</keyword>
<dbReference type="RefSeq" id="WP_104751626.1">
    <property type="nucleotide sequence ID" value="NZ_FZMF01000002.1"/>
</dbReference>
<evidence type="ECO:0008006" key="4">
    <source>
        <dbReference type="Google" id="ProtNLM"/>
    </source>
</evidence>
<evidence type="ECO:0000313" key="2">
    <source>
        <dbReference type="EMBL" id="MFC3847945.1"/>
    </source>
</evidence>
<feature type="transmembrane region" description="Helical" evidence="1">
    <location>
        <begin position="84"/>
        <end position="101"/>
    </location>
</feature>
<comment type="caution">
    <text evidence="2">The sequence shown here is derived from an EMBL/GenBank/DDBJ whole genome shotgun (WGS) entry which is preliminary data.</text>
</comment>
<feature type="transmembrane region" description="Helical" evidence="1">
    <location>
        <begin position="153"/>
        <end position="174"/>
    </location>
</feature>
<feature type="transmembrane region" description="Helical" evidence="1">
    <location>
        <begin position="128"/>
        <end position="146"/>
    </location>
</feature>
<name>A0ABV7ZIG4_9HELI</name>
<keyword evidence="3" id="KW-1185">Reference proteome</keyword>
<feature type="transmembrane region" description="Helical" evidence="1">
    <location>
        <begin position="106"/>
        <end position="122"/>
    </location>
</feature>
<reference evidence="3" key="1">
    <citation type="journal article" date="2019" name="Int. J. Syst. Evol. Microbiol.">
        <title>The Global Catalogue of Microorganisms (GCM) 10K type strain sequencing project: providing services to taxonomists for standard genome sequencing and annotation.</title>
        <authorList>
            <consortium name="The Broad Institute Genomics Platform"/>
            <consortium name="The Broad Institute Genome Sequencing Center for Infectious Disease"/>
            <person name="Wu L."/>
            <person name="Ma J."/>
        </authorList>
    </citation>
    <scope>NUCLEOTIDE SEQUENCE [LARGE SCALE GENOMIC DNA]</scope>
    <source>
        <strain evidence="3">CCUG 53816</strain>
    </source>
</reference>
<feature type="transmembrane region" description="Helical" evidence="1">
    <location>
        <begin position="62"/>
        <end position="78"/>
    </location>
</feature>
<keyword evidence="1" id="KW-0472">Membrane</keyword>
<organism evidence="2 3">
    <name type="scientific">Helicobacter baculiformis</name>
    <dbReference type="NCBI Taxonomy" id="427351"/>
    <lineage>
        <taxon>Bacteria</taxon>
        <taxon>Pseudomonadati</taxon>
        <taxon>Campylobacterota</taxon>
        <taxon>Epsilonproteobacteria</taxon>
        <taxon>Campylobacterales</taxon>
        <taxon>Helicobacteraceae</taxon>
        <taxon>Helicobacter</taxon>
    </lineage>
</organism>